<dbReference type="SUPFAM" id="SSF51984">
    <property type="entry name" value="MurCD N-terminal domain"/>
    <property type="match status" value="1"/>
</dbReference>
<dbReference type="EC" id="6.3.2.9" evidence="7 8"/>
<protein>
    <recommendedName>
        <fullName evidence="7 8">UDP-N-acetylmuramoylalanine--D-glutamate ligase</fullName>
        <ecNumber evidence="7 8">6.3.2.9</ecNumber>
    </recommendedName>
    <alternativeName>
        <fullName evidence="7">D-glutamic acid-adding enzyme</fullName>
    </alternativeName>
    <alternativeName>
        <fullName evidence="7">UDP-N-acetylmuramoyl-L-alanyl-D-glutamate synthetase</fullName>
    </alternativeName>
</protein>
<dbReference type="Proteomes" id="UP000095229">
    <property type="component" value="Unassembled WGS sequence"/>
</dbReference>
<dbReference type="GO" id="GO:0009252">
    <property type="term" value="P:peptidoglycan biosynthetic process"/>
    <property type="evidence" value="ECO:0007669"/>
    <property type="project" value="UniProtKB-UniRule"/>
</dbReference>
<dbReference type="Gene3D" id="3.40.1190.10">
    <property type="entry name" value="Mur-like, catalytic domain"/>
    <property type="match status" value="1"/>
</dbReference>
<dbReference type="InterPro" id="IPR036565">
    <property type="entry name" value="Mur-like_cat_sf"/>
</dbReference>
<dbReference type="SUPFAM" id="SSF53244">
    <property type="entry name" value="MurD-like peptide ligases, peptide-binding domain"/>
    <property type="match status" value="1"/>
</dbReference>
<keyword evidence="7 8" id="KW-0961">Cell wall biogenesis/degradation</keyword>
<evidence type="ECO:0000256" key="8">
    <source>
        <dbReference type="RuleBase" id="RU003664"/>
    </source>
</evidence>
<evidence type="ECO:0000256" key="1">
    <source>
        <dbReference type="ARBA" id="ARBA00004496"/>
    </source>
</evidence>
<dbReference type="Pfam" id="PF02875">
    <property type="entry name" value="Mur_ligase_C"/>
    <property type="match status" value="1"/>
</dbReference>
<dbReference type="AlphaFoldDB" id="A0A1E5JUR5"/>
<dbReference type="Gene3D" id="3.90.190.20">
    <property type="entry name" value="Mur ligase, C-terminal domain"/>
    <property type="match status" value="1"/>
</dbReference>
<reference evidence="11 12" key="1">
    <citation type="submission" date="2016-02" db="EMBL/GenBank/DDBJ databases">
        <title>Secondary metabolites in Legionella.</title>
        <authorList>
            <person name="Tobias N.J."/>
            <person name="Bode H.B."/>
        </authorList>
    </citation>
    <scope>NUCLEOTIDE SEQUENCE [LARGE SCALE GENOMIC DNA]</scope>
    <source>
        <strain evidence="11 12">DSM 19216</strain>
    </source>
</reference>
<organism evidence="11 12">
    <name type="scientific">Legionella parisiensis</name>
    <dbReference type="NCBI Taxonomy" id="45071"/>
    <lineage>
        <taxon>Bacteria</taxon>
        <taxon>Pseudomonadati</taxon>
        <taxon>Pseudomonadota</taxon>
        <taxon>Gammaproteobacteria</taxon>
        <taxon>Legionellales</taxon>
        <taxon>Legionellaceae</taxon>
        <taxon>Legionella</taxon>
    </lineage>
</organism>
<name>A0A1E5JUR5_9GAMM</name>
<accession>A0A1E5JUR5</accession>
<comment type="pathway">
    <text evidence="2 7 8">Cell wall biogenesis; peptidoglycan biosynthesis.</text>
</comment>
<comment type="similarity">
    <text evidence="7">Belongs to the MurCDEF family.</text>
</comment>
<keyword evidence="4 7" id="KW-0436">Ligase</keyword>
<dbReference type="GO" id="GO:0005524">
    <property type="term" value="F:ATP binding"/>
    <property type="evidence" value="ECO:0007669"/>
    <property type="project" value="UniProtKB-UniRule"/>
</dbReference>
<evidence type="ECO:0000259" key="10">
    <source>
        <dbReference type="Pfam" id="PF08245"/>
    </source>
</evidence>
<evidence type="ECO:0000313" key="11">
    <source>
        <dbReference type="EMBL" id="OEH48259.1"/>
    </source>
</evidence>
<feature type="domain" description="Mur ligase C-terminal" evidence="9">
    <location>
        <begin position="326"/>
        <end position="439"/>
    </location>
</feature>
<dbReference type="PANTHER" id="PTHR43692:SF1">
    <property type="entry name" value="UDP-N-ACETYLMURAMOYLALANINE--D-GLUTAMATE LIGASE"/>
    <property type="match status" value="1"/>
</dbReference>
<dbReference type="Pfam" id="PF21799">
    <property type="entry name" value="MurD-like_N"/>
    <property type="match status" value="1"/>
</dbReference>
<dbReference type="GO" id="GO:0051301">
    <property type="term" value="P:cell division"/>
    <property type="evidence" value="ECO:0007669"/>
    <property type="project" value="UniProtKB-KW"/>
</dbReference>
<evidence type="ECO:0000256" key="7">
    <source>
        <dbReference type="HAMAP-Rule" id="MF_00639"/>
    </source>
</evidence>
<feature type="domain" description="Mur ligase central" evidence="10">
    <location>
        <begin position="128"/>
        <end position="300"/>
    </location>
</feature>
<keyword evidence="7 8" id="KW-0573">Peptidoglycan synthesis</keyword>
<evidence type="ECO:0000256" key="6">
    <source>
        <dbReference type="ARBA" id="ARBA00022840"/>
    </source>
</evidence>
<comment type="catalytic activity">
    <reaction evidence="7 8">
        <text>UDP-N-acetyl-alpha-D-muramoyl-L-alanine + D-glutamate + ATP = UDP-N-acetyl-alpha-D-muramoyl-L-alanyl-D-glutamate + ADP + phosphate + H(+)</text>
        <dbReference type="Rhea" id="RHEA:16429"/>
        <dbReference type="ChEBI" id="CHEBI:15378"/>
        <dbReference type="ChEBI" id="CHEBI:29986"/>
        <dbReference type="ChEBI" id="CHEBI:30616"/>
        <dbReference type="ChEBI" id="CHEBI:43474"/>
        <dbReference type="ChEBI" id="CHEBI:83898"/>
        <dbReference type="ChEBI" id="CHEBI:83900"/>
        <dbReference type="ChEBI" id="CHEBI:456216"/>
        <dbReference type="EC" id="6.3.2.9"/>
    </reaction>
</comment>
<keyword evidence="12" id="KW-1185">Reference proteome</keyword>
<dbReference type="Gene3D" id="3.40.50.720">
    <property type="entry name" value="NAD(P)-binding Rossmann-like Domain"/>
    <property type="match status" value="1"/>
</dbReference>
<evidence type="ECO:0000313" key="12">
    <source>
        <dbReference type="Proteomes" id="UP000095229"/>
    </source>
</evidence>
<comment type="subcellular location">
    <subcellularLocation>
        <location evidence="1 7 8">Cytoplasm</location>
    </subcellularLocation>
</comment>
<dbReference type="PATRIC" id="fig|45071.6.peg.1212"/>
<dbReference type="EMBL" id="LSOG01000021">
    <property type="protein sequence ID" value="OEH48259.1"/>
    <property type="molecule type" value="Genomic_DNA"/>
</dbReference>
<dbReference type="GO" id="GO:0005737">
    <property type="term" value="C:cytoplasm"/>
    <property type="evidence" value="ECO:0007669"/>
    <property type="project" value="UniProtKB-SubCell"/>
</dbReference>
<evidence type="ECO:0000256" key="4">
    <source>
        <dbReference type="ARBA" id="ARBA00022598"/>
    </source>
</evidence>
<dbReference type="OrthoDB" id="9809796at2"/>
<comment type="caution">
    <text evidence="11">The sequence shown here is derived from an EMBL/GenBank/DDBJ whole genome shotgun (WGS) entry which is preliminary data.</text>
</comment>
<comment type="function">
    <text evidence="7 8">Cell wall formation. Catalyzes the addition of glutamate to the nucleotide precursor UDP-N-acetylmuramoyl-L-alanine (UMA).</text>
</comment>
<dbReference type="InterPro" id="IPR013221">
    <property type="entry name" value="Mur_ligase_cen"/>
</dbReference>
<dbReference type="HAMAP" id="MF_00639">
    <property type="entry name" value="MurD"/>
    <property type="match status" value="1"/>
</dbReference>
<dbReference type="InterPro" id="IPR036615">
    <property type="entry name" value="Mur_ligase_C_dom_sf"/>
</dbReference>
<gene>
    <name evidence="11" type="primary">murD_2</name>
    <name evidence="7" type="synonym">murD</name>
    <name evidence="11" type="ORF">lpari_00751</name>
</gene>
<keyword evidence="3 7" id="KW-0963">Cytoplasm</keyword>
<dbReference type="GO" id="GO:0071555">
    <property type="term" value="P:cell wall organization"/>
    <property type="evidence" value="ECO:0007669"/>
    <property type="project" value="UniProtKB-KW"/>
</dbReference>
<sequence>MDFLSVNSPTSVVLGLDGFGLSCFEFLAKRGVSVCGTYNLNHIKTRISPVLYQELVQTIAELTQRWPESEINAQFFDERILNKADQIILSPGISYWDPILDNYKNKGVPIVGEVALFRQYSQAPIVGITGTNGKSSVTTLLSDMLTAAGKKIATGGNFKTLAMDLISVEEPELYLLELSSFQLESLSELPLKAAAILNITADHMDRYASITAYSKAKQNIYRFCEHAIVNEETLIDSANINKNAHVIKFSLKTPQTGEFGIMQHNKKCYLAFGKQRLICFDELPVNGKHHYENMLAALALGYALDIPFEIMLGCLRNYKSLPFACELILKHKQISWYNDSKAVNVAACLNALNYVGAQTQGKIILIAGGFYRPTDFKLLQTSVNQYVKHLILLGASAAHIADALINETEVSFVKSMQEAVVLAESLAETGDSVLLAPACASYDMFTNYKHRGNEFVTNVQTLLNIQP</sequence>
<dbReference type="RefSeq" id="WP_058517004.1">
    <property type="nucleotide sequence ID" value="NZ_CAAAIE010000006.1"/>
</dbReference>
<keyword evidence="7 8" id="KW-0132">Cell division</keyword>
<evidence type="ECO:0000256" key="5">
    <source>
        <dbReference type="ARBA" id="ARBA00022741"/>
    </source>
</evidence>
<feature type="binding site" evidence="7">
    <location>
        <begin position="130"/>
        <end position="136"/>
    </location>
    <ligand>
        <name>ATP</name>
        <dbReference type="ChEBI" id="CHEBI:30616"/>
    </ligand>
</feature>
<keyword evidence="7 8" id="KW-0131">Cell cycle</keyword>
<dbReference type="InterPro" id="IPR004101">
    <property type="entry name" value="Mur_ligase_C"/>
</dbReference>
<dbReference type="Pfam" id="PF08245">
    <property type="entry name" value="Mur_ligase_M"/>
    <property type="match status" value="1"/>
</dbReference>
<dbReference type="STRING" id="45071.Lpar_1121"/>
<dbReference type="UniPathway" id="UPA00219"/>
<dbReference type="GO" id="GO:0008764">
    <property type="term" value="F:UDP-N-acetylmuramoylalanine-D-glutamate ligase activity"/>
    <property type="evidence" value="ECO:0007669"/>
    <property type="project" value="UniProtKB-UniRule"/>
</dbReference>
<keyword evidence="5 7" id="KW-0547">Nucleotide-binding</keyword>
<dbReference type="NCBIfam" id="TIGR01087">
    <property type="entry name" value="murD"/>
    <property type="match status" value="1"/>
</dbReference>
<evidence type="ECO:0000259" key="9">
    <source>
        <dbReference type="Pfam" id="PF02875"/>
    </source>
</evidence>
<dbReference type="SUPFAM" id="SSF53623">
    <property type="entry name" value="MurD-like peptide ligases, catalytic domain"/>
    <property type="match status" value="1"/>
</dbReference>
<dbReference type="GO" id="GO:0008360">
    <property type="term" value="P:regulation of cell shape"/>
    <property type="evidence" value="ECO:0007669"/>
    <property type="project" value="UniProtKB-KW"/>
</dbReference>
<proteinExistence type="inferred from homology"/>
<keyword evidence="6 7" id="KW-0067">ATP-binding</keyword>
<keyword evidence="7 8" id="KW-0133">Cell shape</keyword>
<dbReference type="PANTHER" id="PTHR43692">
    <property type="entry name" value="UDP-N-ACETYLMURAMOYLALANINE--D-GLUTAMATE LIGASE"/>
    <property type="match status" value="1"/>
</dbReference>
<evidence type="ECO:0000256" key="3">
    <source>
        <dbReference type="ARBA" id="ARBA00022490"/>
    </source>
</evidence>
<dbReference type="InterPro" id="IPR005762">
    <property type="entry name" value="MurD"/>
</dbReference>
<evidence type="ECO:0000256" key="2">
    <source>
        <dbReference type="ARBA" id="ARBA00004752"/>
    </source>
</evidence>